<organism evidence="3 4">
    <name type="scientific">Rudanella paleaurantiibacter</name>
    <dbReference type="NCBI Taxonomy" id="2614655"/>
    <lineage>
        <taxon>Bacteria</taxon>
        <taxon>Pseudomonadati</taxon>
        <taxon>Bacteroidota</taxon>
        <taxon>Cytophagia</taxon>
        <taxon>Cytophagales</taxon>
        <taxon>Cytophagaceae</taxon>
        <taxon>Rudanella</taxon>
    </lineage>
</organism>
<dbReference type="PANTHER" id="PTHR35580">
    <property type="entry name" value="CELL SURFACE GLYCOPROTEIN (S-LAYER PROTEIN)-LIKE PROTEIN"/>
    <property type="match status" value="1"/>
</dbReference>
<dbReference type="InterPro" id="IPR013098">
    <property type="entry name" value="Ig_I-set"/>
</dbReference>
<comment type="caution">
    <text evidence="3">The sequence shown here is derived from an EMBL/GenBank/DDBJ whole genome shotgun (WGS) entry which is preliminary data.</text>
</comment>
<reference evidence="3 4" key="1">
    <citation type="submission" date="2019-10" db="EMBL/GenBank/DDBJ databases">
        <title>Rudanella paleaurantiibacter sp. nov., isolated from sludge.</title>
        <authorList>
            <person name="Xu S.Q."/>
        </authorList>
    </citation>
    <scope>NUCLEOTIDE SEQUENCE [LARGE SCALE GENOMIC DNA]</scope>
    <source>
        <strain evidence="3 4">HX-22-17</strain>
    </source>
</reference>
<feature type="domain" description="Ig-like" evidence="2">
    <location>
        <begin position="514"/>
        <end position="595"/>
    </location>
</feature>
<dbReference type="InterPro" id="IPR007110">
    <property type="entry name" value="Ig-like_dom"/>
</dbReference>
<dbReference type="Proteomes" id="UP000488299">
    <property type="component" value="Unassembled WGS sequence"/>
</dbReference>
<feature type="chain" id="PRO_5029605846" description="Ig-like domain-containing protein" evidence="1">
    <location>
        <begin position="23"/>
        <end position="784"/>
    </location>
</feature>
<sequence>MHLKLLLFSLLIAILPPTLSSAQTVNWATLFKNSNEQQPTAIARDAGGNIYVSGYYRDNLTFGATTLRGNTSSFYSFVCKMASNGTVTWAKSFTSTSGANFTNAIAVDNNGAVYVTGYFSNTIDLDPGTPSVPATTAGNNDVFVVKLDTDGNYAWSKQFGSSRAETGTAIAVDNSGNVYVGGSFTGANTTPGSNIITFAPGITTLSNDQPSNDIFTVKLNGSDGTPQWAISLGKSVAGQGEALGGIALAPDGSAIYLTGLFIGELDFDPSQSGVTMLTATATNASQVGQDAFVLKLGTSNGSFIWAAGTSGQPGNFVQISYSTGIKVAPSGNIYAIGNFNGIFDFDPSPSGVTSVSSSMNAAATARSIDSYVWKLNPSGGLVWVKTYGGTGAEGTDGIGLDADENVYITGSFSGVVDFNPNPSVSNTLTSAGNNDPYALKLNVNGDYVQAIRFGGSTLFDLGAGIAPGSTTEATIAGYVNGTSSVSFGTINQTPSGSRDVFVTSFNFPNPCVPPAITQEPPASGTVCAGGSVNTPVTVTGAVTSYQWFKDGVSLGASQNTSTLSLTNTQPGDAGSYVLVATGSCNSATSTAFSLSVNQPAFAGAPVLSQSLVAAGQAMTVNFQASQINCGFPPSGPFVIELATSPTPTTLTVSGISSQSLITVTPTSLPAGSYQLRIGYNNQVYSPYTTLIIDSPLSISTVQTTLCVGGTVRLEAIGCEAGVVEWSTGQTGRSIDVAPQSTTTISASCVITSGVQGQSALGLQKKTGKVDGFINRPNQDALKPD</sequence>
<keyword evidence="4" id="KW-1185">Reference proteome</keyword>
<dbReference type="InterPro" id="IPR010620">
    <property type="entry name" value="SBBP_repeat"/>
</dbReference>
<name>A0A7J5TTK7_9BACT</name>
<proteinExistence type="predicted"/>
<dbReference type="InterPro" id="IPR013783">
    <property type="entry name" value="Ig-like_fold"/>
</dbReference>
<dbReference type="PANTHER" id="PTHR35580:SF1">
    <property type="entry name" value="PHYTASE-LIKE DOMAIN-CONTAINING PROTEIN"/>
    <property type="match status" value="1"/>
</dbReference>
<dbReference type="SUPFAM" id="SSF101898">
    <property type="entry name" value="NHL repeat"/>
    <property type="match status" value="1"/>
</dbReference>
<dbReference type="InterPro" id="IPR011042">
    <property type="entry name" value="6-blade_b-propeller_TolB-like"/>
</dbReference>
<evidence type="ECO:0000259" key="2">
    <source>
        <dbReference type="PROSITE" id="PS50835"/>
    </source>
</evidence>
<dbReference type="Gene3D" id="2.120.10.30">
    <property type="entry name" value="TolB, C-terminal domain"/>
    <property type="match status" value="1"/>
</dbReference>
<dbReference type="EMBL" id="WELI01000012">
    <property type="protein sequence ID" value="KAB7727131.1"/>
    <property type="molecule type" value="Genomic_DNA"/>
</dbReference>
<dbReference type="Pfam" id="PF06739">
    <property type="entry name" value="SBBP"/>
    <property type="match status" value="1"/>
</dbReference>
<dbReference type="Pfam" id="PF07679">
    <property type="entry name" value="I-set"/>
    <property type="match status" value="1"/>
</dbReference>
<evidence type="ECO:0000256" key="1">
    <source>
        <dbReference type="SAM" id="SignalP"/>
    </source>
</evidence>
<keyword evidence="1" id="KW-0732">Signal</keyword>
<accession>A0A7J5TTK7</accession>
<dbReference type="Gene3D" id="2.60.40.10">
    <property type="entry name" value="Immunoglobulins"/>
    <property type="match status" value="1"/>
</dbReference>
<dbReference type="InterPro" id="IPR052918">
    <property type="entry name" value="Motility_Chemotaxis_Reg"/>
</dbReference>
<dbReference type="RefSeq" id="WP_152126591.1">
    <property type="nucleotide sequence ID" value="NZ_WELI01000012.1"/>
</dbReference>
<dbReference type="InterPro" id="IPR036179">
    <property type="entry name" value="Ig-like_dom_sf"/>
</dbReference>
<evidence type="ECO:0000313" key="3">
    <source>
        <dbReference type="EMBL" id="KAB7727131.1"/>
    </source>
</evidence>
<dbReference type="SUPFAM" id="SSF63829">
    <property type="entry name" value="Calcium-dependent phosphotriesterase"/>
    <property type="match status" value="1"/>
</dbReference>
<gene>
    <name evidence="3" type="ORF">F5984_23130</name>
</gene>
<dbReference type="PROSITE" id="PS50835">
    <property type="entry name" value="IG_LIKE"/>
    <property type="match status" value="1"/>
</dbReference>
<protein>
    <recommendedName>
        <fullName evidence="2">Ig-like domain-containing protein</fullName>
    </recommendedName>
</protein>
<dbReference type="SUPFAM" id="SSF48726">
    <property type="entry name" value="Immunoglobulin"/>
    <property type="match status" value="1"/>
</dbReference>
<evidence type="ECO:0000313" key="4">
    <source>
        <dbReference type="Proteomes" id="UP000488299"/>
    </source>
</evidence>
<dbReference type="AlphaFoldDB" id="A0A7J5TTK7"/>
<feature type="signal peptide" evidence="1">
    <location>
        <begin position="1"/>
        <end position="22"/>
    </location>
</feature>